<proteinExistence type="predicted"/>
<name>A0A669R1E6_PHACC</name>
<protein>
    <submittedName>
        <fullName evidence="1">Uncharacterized protein</fullName>
    </submittedName>
</protein>
<keyword evidence="2" id="KW-1185">Reference proteome</keyword>
<dbReference type="InterPro" id="IPR016186">
    <property type="entry name" value="C-type_lectin-like/link_sf"/>
</dbReference>
<dbReference type="SUPFAM" id="SSF56436">
    <property type="entry name" value="C-type lectin-like"/>
    <property type="match status" value="1"/>
</dbReference>
<sequence length="107" mass="12728">MLKYFYSVFLSGAGNSTGKHRNARFLFDIFDKPKPEHNIIPSPSQQDSSAKQICRSRCQKGWINYKGHCYMLIQERMTWLEEVNRIHLDQLLQNFHFFSLVFLHLFS</sequence>
<reference evidence="1" key="1">
    <citation type="submission" date="2025-08" db="UniProtKB">
        <authorList>
            <consortium name="Ensembl"/>
        </authorList>
    </citation>
    <scope>IDENTIFICATION</scope>
</reference>
<dbReference type="Ensembl" id="ENSPCLT00000034436.1">
    <property type="protein sequence ID" value="ENSPCLP00000024853.1"/>
    <property type="gene ID" value="ENSPCLG00000021884.1"/>
</dbReference>
<dbReference type="Proteomes" id="UP000472261">
    <property type="component" value="Unplaced"/>
</dbReference>
<organism evidence="1 2">
    <name type="scientific">Phasianus colchicus</name>
    <name type="common">Common pheasant</name>
    <dbReference type="NCBI Taxonomy" id="9054"/>
    <lineage>
        <taxon>Eukaryota</taxon>
        <taxon>Metazoa</taxon>
        <taxon>Chordata</taxon>
        <taxon>Craniata</taxon>
        <taxon>Vertebrata</taxon>
        <taxon>Euteleostomi</taxon>
        <taxon>Archelosauria</taxon>
        <taxon>Archosauria</taxon>
        <taxon>Dinosauria</taxon>
        <taxon>Saurischia</taxon>
        <taxon>Theropoda</taxon>
        <taxon>Coelurosauria</taxon>
        <taxon>Aves</taxon>
        <taxon>Neognathae</taxon>
        <taxon>Galloanserae</taxon>
        <taxon>Galliformes</taxon>
        <taxon>Phasianidae</taxon>
        <taxon>Phasianinae</taxon>
        <taxon>Phasianus</taxon>
    </lineage>
</organism>
<evidence type="ECO:0000313" key="2">
    <source>
        <dbReference type="Proteomes" id="UP000472261"/>
    </source>
</evidence>
<dbReference type="AlphaFoldDB" id="A0A669R1E6"/>
<evidence type="ECO:0000313" key="1">
    <source>
        <dbReference type="Ensembl" id="ENSPCLP00000024853.1"/>
    </source>
</evidence>
<dbReference type="InterPro" id="IPR016187">
    <property type="entry name" value="CTDL_fold"/>
</dbReference>
<accession>A0A669R1E6</accession>
<reference evidence="1" key="2">
    <citation type="submission" date="2025-09" db="UniProtKB">
        <authorList>
            <consortium name="Ensembl"/>
        </authorList>
    </citation>
    <scope>IDENTIFICATION</scope>
</reference>
<dbReference type="Gene3D" id="3.10.100.10">
    <property type="entry name" value="Mannose-Binding Protein A, subunit A"/>
    <property type="match status" value="1"/>
</dbReference>